<feature type="transmembrane region" description="Helical" evidence="1">
    <location>
        <begin position="56"/>
        <end position="75"/>
    </location>
</feature>
<name>A0ABW3NPK9_9FLAO</name>
<keyword evidence="3" id="KW-1185">Reference proteome</keyword>
<keyword evidence="1" id="KW-0812">Transmembrane</keyword>
<gene>
    <name evidence="2" type="ORF">ACFQ3Q_02965</name>
</gene>
<evidence type="ECO:0000313" key="2">
    <source>
        <dbReference type="EMBL" id="MFD1094699.1"/>
    </source>
</evidence>
<keyword evidence="1" id="KW-0472">Membrane</keyword>
<keyword evidence="1" id="KW-1133">Transmembrane helix</keyword>
<accession>A0ABW3NPK9</accession>
<sequence length="233" mass="26852">MTSKFKHKSDLQHPYYQKPERERKKFRIQLISYSLLILLSVSLISYFYGIYFLPFLFTWITLTVLAPFFDVPFLVKSGRLKYYSTLLLAEKTKDSIIIHGGTLFDYYFVLNRDSPGSKRKAFILQQYLEGLLELIKEDGNPDLPVEGTTYILNQRTAEKIGFTASKPDFIKSLILLLNYPNLLVSGSFAGNKLLFPKLNNIRTFKASIGELRENKARIESLNKKIKSSINGDQ</sequence>
<dbReference type="Proteomes" id="UP001597131">
    <property type="component" value="Unassembled WGS sequence"/>
</dbReference>
<dbReference type="EMBL" id="JBHTLI010000001">
    <property type="protein sequence ID" value="MFD1094699.1"/>
    <property type="molecule type" value="Genomic_DNA"/>
</dbReference>
<feature type="transmembrane region" description="Helical" evidence="1">
    <location>
        <begin position="30"/>
        <end position="50"/>
    </location>
</feature>
<comment type="caution">
    <text evidence="2">The sequence shown here is derived from an EMBL/GenBank/DDBJ whole genome shotgun (WGS) entry which is preliminary data.</text>
</comment>
<organism evidence="2 3">
    <name type="scientific">Salegentibacter chungangensis</name>
    <dbReference type="NCBI Taxonomy" id="1335724"/>
    <lineage>
        <taxon>Bacteria</taxon>
        <taxon>Pseudomonadati</taxon>
        <taxon>Bacteroidota</taxon>
        <taxon>Flavobacteriia</taxon>
        <taxon>Flavobacteriales</taxon>
        <taxon>Flavobacteriaceae</taxon>
        <taxon>Salegentibacter</taxon>
    </lineage>
</organism>
<proteinExistence type="predicted"/>
<evidence type="ECO:0000313" key="3">
    <source>
        <dbReference type="Proteomes" id="UP001597131"/>
    </source>
</evidence>
<evidence type="ECO:0000256" key="1">
    <source>
        <dbReference type="SAM" id="Phobius"/>
    </source>
</evidence>
<protein>
    <submittedName>
        <fullName evidence="2">Uncharacterized protein</fullName>
    </submittedName>
</protein>
<dbReference type="RefSeq" id="WP_380742756.1">
    <property type="nucleotide sequence ID" value="NZ_JBHTLI010000001.1"/>
</dbReference>
<reference evidence="3" key="1">
    <citation type="journal article" date="2019" name="Int. J. Syst. Evol. Microbiol.">
        <title>The Global Catalogue of Microorganisms (GCM) 10K type strain sequencing project: providing services to taxonomists for standard genome sequencing and annotation.</title>
        <authorList>
            <consortium name="The Broad Institute Genomics Platform"/>
            <consortium name="The Broad Institute Genome Sequencing Center for Infectious Disease"/>
            <person name="Wu L."/>
            <person name="Ma J."/>
        </authorList>
    </citation>
    <scope>NUCLEOTIDE SEQUENCE [LARGE SCALE GENOMIC DNA]</scope>
    <source>
        <strain evidence="3">CCUG 64793</strain>
    </source>
</reference>